<reference evidence="9 10" key="1">
    <citation type="submission" date="2016-03" db="EMBL/GenBank/DDBJ databases">
        <title>The draft genome sequence of Fonsecaea nubica causative agent of cutaneous subcutaneous infection in human host.</title>
        <authorList>
            <person name="Costa F."/>
            <person name="Sybren D.H."/>
            <person name="Raittz R.T."/>
            <person name="Weiss V.A."/>
            <person name="Leao A.C."/>
            <person name="Gomes R."/>
            <person name="De Souza E.M."/>
            <person name="Pedrosa F.O."/>
            <person name="Steffens M.B."/>
            <person name="Bombassaro A."/>
            <person name="Tadra-Sfeir M.Z."/>
            <person name="Moreno L.F."/>
            <person name="Najafzadeh M.J."/>
            <person name="Felipe M.S."/>
            <person name="Teixeira M."/>
            <person name="Sun J."/>
            <person name="Xi L."/>
            <person name="Castro M.A."/>
            <person name="Vicente V.A."/>
        </authorList>
    </citation>
    <scope>NUCLEOTIDE SEQUENCE [LARGE SCALE GENOMIC DNA]</scope>
    <source>
        <strain evidence="9 10">CBS 269.64</strain>
    </source>
</reference>
<evidence type="ECO:0000313" key="10">
    <source>
        <dbReference type="Proteomes" id="UP000185904"/>
    </source>
</evidence>
<keyword evidence="2" id="KW-0808">Transferase</keyword>
<dbReference type="Gene3D" id="1.20.120.1750">
    <property type="match status" value="1"/>
</dbReference>
<keyword evidence="10" id="KW-1185">Reference proteome</keyword>
<gene>
    <name evidence="9" type="ORF">AYO20_06075</name>
</gene>
<evidence type="ECO:0000313" key="9">
    <source>
        <dbReference type="EMBL" id="OAL34658.1"/>
    </source>
</evidence>
<evidence type="ECO:0000256" key="7">
    <source>
        <dbReference type="ARBA" id="ARBA00022833"/>
    </source>
</evidence>
<dbReference type="InterPro" id="IPR013083">
    <property type="entry name" value="Znf_RING/FYVE/PHD"/>
</dbReference>
<feature type="domain" description="RING-type" evidence="8">
    <location>
        <begin position="168"/>
        <end position="377"/>
    </location>
</feature>
<sequence>MSRTVDFDGDQEMADPAAIAARANRFDFDWRARRLANLSGEERHTVEVDIASTDGRTYLEENPWTRPAPLPNPLLDLPPIAPGNPYFFHEQMAVPIDRLGQPERQTLPPLSSLGFNWNRWQAEEFVDQRRRANAIPPPQQQQIPEPLEDAHAADYPAHDAYAPQRSTLPTECVVCFEEHQAGELVVLHHCQCAYCLPCLNQAFRIACKNRGSFPPMCHSVPLRISSLGSVLDHDVVARYKQIEAEFGAHRPFYCAAQRCSAFIPEKDYFAEQQVAVCPQCHNWTCKSCERLQGDHPSWATDVEERVCPAPEEGVTKLYELGNEHQWRQCPTCGTMVEKTDGCDHMDCVCGVEFCYVCGSLFDESSRCGCDYEEDYTDDDGDYTDEENSAIDEPLPSLRWPSPAIPLTMVPPIPLDWILLFARERLYI</sequence>
<dbReference type="GO" id="GO:0043161">
    <property type="term" value="P:proteasome-mediated ubiquitin-dependent protein catabolic process"/>
    <property type="evidence" value="ECO:0007669"/>
    <property type="project" value="TreeGrafter"/>
</dbReference>
<dbReference type="GO" id="GO:0043130">
    <property type="term" value="F:ubiquitin binding"/>
    <property type="evidence" value="ECO:0007669"/>
    <property type="project" value="TreeGrafter"/>
</dbReference>
<dbReference type="GO" id="GO:0008270">
    <property type="term" value="F:zinc ion binding"/>
    <property type="evidence" value="ECO:0007669"/>
    <property type="project" value="UniProtKB-KW"/>
</dbReference>
<evidence type="ECO:0000259" key="8">
    <source>
        <dbReference type="PROSITE" id="PS51873"/>
    </source>
</evidence>
<dbReference type="EMBL" id="LVCJ01000037">
    <property type="protein sequence ID" value="OAL34658.1"/>
    <property type="molecule type" value="Genomic_DNA"/>
</dbReference>
<organism evidence="9 10">
    <name type="scientific">Fonsecaea nubica</name>
    <dbReference type="NCBI Taxonomy" id="856822"/>
    <lineage>
        <taxon>Eukaryota</taxon>
        <taxon>Fungi</taxon>
        <taxon>Dikarya</taxon>
        <taxon>Ascomycota</taxon>
        <taxon>Pezizomycotina</taxon>
        <taxon>Eurotiomycetes</taxon>
        <taxon>Chaetothyriomycetidae</taxon>
        <taxon>Chaetothyriales</taxon>
        <taxon>Herpotrichiellaceae</taxon>
        <taxon>Fonsecaea</taxon>
    </lineage>
</organism>
<dbReference type="Pfam" id="PF01485">
    <property type="entry name" value="IBR"/>
    <property type="match status" value="1"/>
</dbReference>
<dbReference type="CDD" id="cd22584">
    <property type="entry name" value="Rcat_RBR_unk"/>
    <property type="match status" value="1"/>
</dbReference>
<protein>
    <recommendedName>
        <fullName evidence="8">RING-type domain-containing protein</fullName>
    </recommendedName>
</protein>
<evidence type="ECO:0000256" key="5">
    <source>
        <dbReference type="ARBA" id="ARBA00022771"/>
    </source>
</evidence>
<keyword evidence="3" id="KW-0479">Metal-binding</keyword>
<dbReference type="SUPFAM" id="SSF57850">
    <property type="entry name" value="RING/U-box"/>
    <property type="match status" value="2"/>
</dbReference>
<dbReference type="GO" id="GO:0004842">
    <property type="term" value="F:ubiquitin-protein transferase activity"/>
    <property type="evidence" value="ECO:0007669"/>
    <property type="project" value="TreeGrafter"/>
</dbReference>
<keyword evidence="4" id="KW-0677">Repeat</keyword>
<dbReference type="PROSITE" id="PS51873">
    <property type="entry name" value="TRIAD"/>
    <property type="match status" value="1"/>
</dbReference>
<dbReference type="PANTHER" id="PTHR22770">
    <property type="entry name" value="UBIQUITIN CONJUGATING ENZYME 7 INTERACTING PROTEIN-RELATED"/>
    <property type="match status" value="1"/>
</dbReference>
<dbReference type="PANTHER" id="PTHR22770:SF13">
    <property type="entry name" value="RING-TYPE DOMAIN-CONTAINING PROTEIN"/>
    <property type="match status" value="1"/>
</dbReference>
<keyword evidence="5" id="KW-0863">Zinc-finger</keyword>
<comment type="pathway">
    <text evidence="1">Protein modification; protein ubiquitination.</text>
</comment>
<name>A0A178CXR8_9EURO</name>
<dbReference type="RefSeq" id="XP_022499670.1">
    <property type="nucleotide sequence ID" value="XM_022644366.1"/>
</dbReference>
<comment type="caution">
    <text evidence="9">The sequence shown here is derived from an EMBL/GenBank/DDBJ whole genome shotgun (WGS) entry which is preliminary data.</text>
</comment>
<dbReference type="InterPro" id="IPR044066">
    <property type="entry name" value="TRIAD_supradom"/>
</dbReference>
<dbReference type="GO" id="GO:0000151">
    <property type="term" value="C:ubiquitin ligase complex"/>
    <property type="evidence" value="ECO:0007669"/>
    <property type="project" value="TreeGrafter"/>
</dbReference>
<evidence type="ECO:0000256" key="1">
    <source>
        <dbReference type="ARBA" id="ARBA00004906"/>
    </source>
</evidence>
<evidence type="ECO:0000256" key="2">
    <source>
        <dbReference type="ARBA" id="ARBA00022679"/>
    </source>
</evidence>
<dbReference type="Proteomes" id="UP000185904">
    <property type="component" value="Unassembled WGS sequence"/>
</dbReference>
<dbReference type="Gene3D" id="3.30.40.10">
    <property type="entry name" value="Zinc/RING finger domain, C3HC4 (zinc finger)"/>
    <property type="match status" value="1"/>
</dbReference>
<proteinExistence type="predicted"/>
<keyword evidence="6" id="KW-0833">Ubl conjugation pathway</keyword>
<dbReference type="GO" id="GO:0097039">
    <property type="term" value="P:protein linear polyubiquitination"/>
    <property type="evidence" value="ECO:0007669"/>
    <property type="project" value="TreeGrafter"/>
</dbReference>
<dbReference type="OrthoDB" id="9977870at2759"/>
<evidence type="ECO:0000256" key="6">
    <source>
        <dbReference type="ARBA" id="ARBA00022786"/>
    </source>
</evidence>
<dbReference type="InterPro" id="IPR051628">
    <property type="entry name" value="LUBAC_E3_Ligases"/>
</dbReference>
<keyword evidence="7" id="KW-0862">Zinc</keyword>
<evidence type="ECO:0000256" key="4">
    <source>
        <dbReference type="ARBA" id="ARBA00022737"/>
    </source>
</evidence>
<evidence type="ECO:0000256" key="3">
    <source>
        <dbReference type="ARBA" id="ARBA00022723"/>
    </source>
</evidence>
<dbReference type="InterPro" id="IPR002867">
    <property type="entry name" value="IBR_dom"/>
</dbReference>
<dbReference type="GeneID" id="34589490"/>
<accession>A0A178CXR8</accession>
<dbReference type="AlphaFoldDB" id="A0A178CXR8"/>